<dbReference type="eggNOG" id="ENOG502ZY73">
    <property type="taxonomic scope" value="Bacteria"/>
</dbReference>
<dbReference type="Proteomes" id="UP000018004">
    <property type="component" value="Unassembled WGS sequence"/>
</dbReference>
<accession>V6ST08</accession>
<gene>
    <name evidence="1" type="ORF">FLJC2902T_06980</name>
</gene>
<reference evidence="1 2" key="1">
    <citation type="submission" date="2013-08" db="EMBL/GenBank/DDBJ databases">
        <title>Flavobacterium limnosediminis JC2902 genome sequencing.</title>
        <authorList>
            <person name="Lee K."/>
            <person name="Yi H."/>
            <person name="Park S."/>
            <person name="Chun J."/>
        </authorList>
    </citation>
    <scope>NUCLEOTIDE SEQUENCE [LARGE SCALE GENOMIC DNA]</scope>
    <source>
        <strain evidence="1 2">JC2902</strain>
    </source>
</reference>
<organism evidence="1 2">
    <name type="scientific">Flavobacterium limnosediminis JC2902</name>
    <dbReference type="NCBI Taxonomy" id="1341181"/>
    <lineage>
        <taxon>Bacteria</taxon>
        <taxon>Pseudomonadati</taxon>
        <taxon>Bacteroidota</taxon>
        <taxon>Flavobacteriia</taxon>
        <taxon>Flavobacteriales</taxon>
        <taxon>Flavobacteriaceae</taxon>
        <taxon>Flavobacterium</taxon>
    </lineage>
</organism>
<evidence type="ECO:0000313" key="1">
    <source>
        <dbReference type="EMBL" id="ESU29302.1"/>
    </source>
</evidence>
<dbReference type="AlphaFoldDB" id="V6ST08"/>
<protein>
    <submittedName>
        <fullName evidence="1">Uncharacterized protein</fullName>
    </submittedName>
</protein>
<comment type="caution">
    <text evidence="1">The sequence shown here is derived from an EMBL/GenBank/DDBJ whole genome shotgun (WGS) entry which is preliminary data.</text>
</comment>
<dbReference type="EMBL" id="AVGG01000002">
    <property type="protein sequence ID" value="ESU29302.1"/>
    <property type="molecule type" value="Genomic_DNA"/>
</dbReference>
<dbReference type="PATRIC" id="fig|1341181.4.peg.693"/>
<keyword evidence="2" id="KW-1185">Reference proteome</keyword>
<proteinExistence type="predicted"/>
<dbReference type="STRING" id="1341181.FLJC2902T_06980"/>
<evidence type="ECO:0000313" key="2">
    <source>
        <dbReference type="Proteomes" id="UP000018004"/>
    </source>
</evidence>
<sequence length="140" mass="15999">MDFIHFSLVLVLITFNYYFKIMKKIITLFVLFFAFSINASAQDKSIEFEISAKKDLELLISVVPVDNNMQMAFYELFKKKHTDLAAPEMTQAKRIEISSIIDAKLRASLTNDQTISLEKNPAVYAQLIAKVPSTEKAKKK</sequence>
<name>V6ST08_9FLAO</name>